<organism evidence="5 6">
    <name type="scientific">Lentithecium fluviatile CBS 122367</name>
    <dbReference type="NCBI Taxonomy" id="1168545"/>
    <lineage>
        <taxon>Eukaryota</taxon>
        <taxon>Fungi</taxon>
        <taxon>Dikarya</taxon>
        <taxon>Ascomycota</taxon>
        <taxon>Pezizomycotina</taxon>
        <taxon>Dothideomycetes</taxon>
        <taxon>Pleosporomycetidae</taxon>
        <taxon>Pleosporales</taxon>
        <taxon>Massarineae</taxon>
        <taxon>Lentitheciaceae</taxon>
        <taxon>Lentithecium</taxon>
    </lineage>
</organism>
<proteinExistence type="inferred from homology"/>
<dbReference type="PIRSF" id="PIRSF000137">
    <property type="entry name" value="Alcohol_oxidase"/>
    <property type="match status" value="1"/>
</dbReference>
<dbReference type="Pfam" id="PF05199">
    <property type="entry name" value="GMC_oxred_C"/>
    <property type="match status" value="1"/>
</dbReference>
<feature type="domain" description="Glucose-methanol-choline oxidoreductase N-terminal" evidence="3">
    <location>
        <begin position="35"/>
        <end position="125"/>
    </location>
</feature>
<protein>
    <submittedName>
        <fullName evidence="5">GMC oxidoreductase</fullName>
    </submittedName>
</protein>
<feature type="active site" description="Proton donor" evidence="2">
    <location>
        <position position="414"/>
    </location>
</feature>
<dbReference type="GO" id="GO:0016614">
    <property type="term" value="F:oxidoreductase activity, acting on CH-OH group of donors"/>
    <property type="evidence" value="ECO:0007669"/>
    <property type="project" value="InterPro"/>
</dbReference>
<evidence type="ECO:0000313" key="6">
    <source>
        <dbReference type="Proteomes" id="UP000799291"/>
    </source>
</evidence>
<dbReference type="GO" id="GO:0050660">
    <property type="term" value="F:flavin adenine dinucleotide binding"/>
    <property type="evidence" value="ECO:0007669"/>
    <property type="project" value="InterPro"/>
</dbReference>
<comment type="similarity">
    <text evidence="1">Belongs to the GMC oxidoreductase family.</text>
</comment>
<gene>
    <name evidence="5" type="ORF">K458DRAFT_473913</name>
</gene>
<feature type="active site" description="Proton acceptor" evidence="2">
    <location>
        <position position="452"/>
    </location>
</feature>
<dbReference type="AlphaFoldDB" id="A0A6G1JK25"/>
<accession>A0A6G1JK25</accession>
<evidence type="ECO:0000259" key="4">
    <source>
        <dbReference type="Pfam" id="PF05199"/>
    </source>
</evidence>
<dbReference type="Gene3D" id="3.30.560.10">
    <property type="entry name" value="Glucose Oxidase, domain 3"/>
    <property type="match status" value="2"/>
</dbReference>
<dbReference type="SUPFAM" id="SSF51905">
    <property type="entry name" value="FAD/NAD(P)-binding domain"/>
    <property type="match status" value="1"/>
</dbReference>
<dbReference type="OrthoDB" id="269227at2759"/>
<dbReference type="InterPro" id="IPR007867">
    <property type="entry name" value="GMC_OxRtase_C"/>
</dbReference>
<dbReference type="Pfam" id="PF00732">
    <property type="entry name" value="GMC_oxred_N"/>
    <property type="match status" value="1"/>
</dbReference>
<dbReference type="PANTHER" id="PTHR11552:SF123">
    <property type="entry name" value="GMC OXIDOREDUCTASE (AFU_ORTHOLOGUE AFUA_2G01770)-RELATED"/>
    <property type="match status" value="1"/>
</dbReference>
<name>A0A6G1JK25_9PLEO</name>
<keyword evidence="6" id="KW-1185">Reference proteome</keyword>
<dbReference type="PANTHER" id="PTHR11552">
    <property type="entry name" value="GLUCOSE-METHANOL-CHOLINE GMC OXIDOREDUCTASE"/>
    <property type="match status" value="1"/>
</dbReference>
<dbReference type="Gene3D" id="3.50.50.60">
    <property type="entry name" value="FAD/NAD(P)-binding domain"/>
    <property type="match status" value="1"/>
</dbReference>
<feature type="domain" description="Glucose-methanol-choline oxidoreductase C-terminal" evidence="4">
    <location>
        <begin position="327"/>
        <end position="461"/>
    </location>
</feature>
<dbReference type="EMBL" id="MU005570">
    <property type="protein sequence ID" value="KAF2690836.1"/>
    <property type="molecule type" value="Genomic_DNA"/>
</dbReference>
<dbReference type="InterPro" id="IPR000172">
    <property type="entry name" value="GMC_OxRdtase_N"/>
</dbReference>
<sequence>MAGSTSKDIIIVGGGIADCVLASRLHEKNPPSPSSSATNYGTWTRGNSADYDKWKKLVGNPQWSYKGFLPYFRKTETCHGEAGGVDGLNHGVNGPVHNSSVSTSCATRRYSLKEQLRAAWASVGAQQIGDGNAGSPLGIYLSLGLSELVENWHDGNKVVAGVELQDGTTIMATKEVIISARAYRTPQVQMLSVIVPEEELKKHAIPLVSNLPVGRNFHDHLAVCQWWKLRDPDAHPSVDNLKWQDPGMFVGLPCDWVATQQTDTEELRKALELDVGGESVDEQYLLSSAAAHTETLIVYAPAGAQIAGVDVPMDGIHIASAVLGMMPTSRGSITLADTDPTMPPVIDPNYYATEADKTMMREGLRSVMKVLLGTPKVRETVESELAPDGKKLTVDLTDEEIDERVSRVGNTFYHPAGSVSMGSVVDATLRVKGVEGLRVVDANVFPVTITAHYQCVVYALAEKAADLIAGD</sequence>
<evidence type="ECO:0000313" key="5">
    <source>
        <dbReference type="EMBL" id="KAF2690836.1"/>
    </source>
</evidence>
<dbReference type="SUPFAM" id="SSF54373">
    <property type="entry name" value="FAD-linked reductases, C-terminal domain"/>
    <property type="match status" value="1"/>
</dbReference>
<dbReference type="Proteomes" id="UP000799291">
    <property type="component" value="Unassembled WGS sequence"/>
</dbReference>
<evidence type="ECO:0000256" key="1">
    <source>
        <dbReference type="ARBA" id="ARBA00010790"/>
    </source>
</evidence>
<evidence type="ECO:0000256" key="2">
    <source>
        <dbReference type="PIRSR" id="PIRSR000137-1"/>
    </source>
</evidence>
<dbReference type="InterPro" id="IPR012132">
    <property type="entry name" value="GMC_OxRdtase"/>
</dbReference>
<evidence type="ECO:0000259" key="3">
    <source>
        <dbReference type="Pfam" id="PF00732"/>
    </source>
</evidence>
<dbReference type="InterPro" id="IPR036188">
    <property type="entry name" value="FAD/NAD-bd_sf"/>
</dbReference>
<reference evidence="5" key="1">
    <citation type="journal article" date="2020" name="Stud. Mycol.">
        <title>101 Dothideomycetes genomes: a test case for predicting lifestyles and emergence of pathogens.</title>
        <authorList>
            <person name="Haridas S."/>
            <person name="Albert R."/>
            <person name="Binder M."/>
            <person name="Bloem J."/>
            <person name="Labutti K."/>
            <person name="Salamov A."/>
            <person name="Andreopoulos B."/>
            <person name="Baker S."/>
            <person name="Barry K."/>
            <person name="Bills G."/>
            <person name="Bluhm B."/>
            <person name="Cannon C."/>
            <person name="Castanera R."/>
            <person name="Culley D."/>
            <person name="Daum C."/>
            <person name="Ezra D."/>
            <person name="Gonzalez J."/>
            <person name="Henrissat B."/>
            <person name="Kuo A."/>
            <person name="Liang C."/>
            <person name="Lipzen A."/>
            <person name="Lutzoni F."/>
            <person name="Magnuson J."/>
            <person name="Mondo S."/>
            <person name="Nolan M."/>
            <person name="Ohm R."/>
            <person name="Pangilinan J."/>
            <person name="Park H.-J."/>
            <person name="Ramirez L."/>
            <person name="Alfaro M."/>
            <person name="Sun H."/>
            <person name="Tritt A."/>
            <person name="Yoshinaga Y."/>
            <person name="Zwiers L.-H."/>
            <person name="Turgeon B."/>
            <person name="Goodwin S."/>
            <person name="Spatafora J."/>
            <person name="Crous P."/>
            <person name="Grigoriev I."/>
        </authorList>
    </citation>
    <scope>NUCLEOTIDE SEQUENCE</scope>
    <source>
        <strain evidence="5">CBS 122367</strain>
    </source>
</reference>